<evidence type="ECO:0000256" key="3">
    <source>
        <dbReference type="ARBA" id="ARBA00012759"/>
    </source>
</evidence>
<feature type="region of interest" description="Disordered" evidence="8">
    <location>
        <begin position="910"/>
        <end position="1034"/>
    </location>
</feature>
<feature type="region of interest" description="Disordered" evidence="8">
    <location>
        <begin position="110"/>
        <end position="132"/>
    </location>
</feature>
<evidence type="ECO:0000256" key="4">
    <source>
        <dbReference type="ARBA" id="ARBA00022670"/>
    </source>
</evidence>
<protein>
    <recommendedName>
        <fullName evidence="3">ubiquitinyl hydrolase 1</fullName>
        <ecNumber evidence="3">3.4.19.12</ecNumber>
    </recommendedName>
</protein>
<keyword evidence="5" id="KW-0833">Ubl conjugation pathway</keyword>
<keyword evidence="7" id="KW-0788">Thiol protease</keyword>
<feature type="region of interest" description="Disordered" evidence="8">
    <location>
        <begin position="278"/>
        <end position="297"/>
    </location>
</feature>
<dbReference type="InterPro" id="IPR038765">
    <property type="entry name" value="Papain-like_cys_pep_sf"/>
</dbReference>
<dbReference type="Pfam" id="PF00443">
    <property type="entry name" value="UCH"/>
    <property type="match status" value="1"/>
</dbReference>
<dbReference type="InterPro" id="IPR028889">
    <property type="entry name" value="USP"/>
</dbReference>
<evidence type="ECO:0000256" key="2">
    <source>
        <dbReference type="ARBA" id="ARBA00009085"/>
    </source>
</evidence>
<feature type="region of interest" description="Disordered" evidence="8">
    <location>
        <begin position="794"/>
        <end position="822"/>
    </location>
</feature>
<accession>A0A420Y8N6</accession>
<feature type="compositionally biased region" description="Gly residues" evidence="8">
    <location>
        <begin position="1510"/>
        <end position="1519"/>
    </location>
</feature>
<dbReference type="Gene3D" id="3.30.2230.10">
    <property type="entry name" value="DUSP-like"/>
    <property type="match status" value="1"/>
</dbReference>
<feature type="compositionally biased region" description="Polar residues" evidence="8">
    <location>
        <begin position="20"/>
        <end position="38"/>
    </location>
</feature>
<dbReference type="InterPro" id="IPR050185">
    <property type="entry name" value="Ub_carboxyl-term_hydrolase"/>
</dbReference>
<dbReference type="OrthoDB" id="952271at2759"/>
<comment type="caution">
    <text evidence="11">The sequence shown here is derived from an EMBL/GenBank/DDBJ whole genome shotgun (WGS) entry which is preliminary data.</text>
</comment>
<dbReference type="PANTHER" id="PTHR21646:SF24">
    <property type="entry name" value="UBIQUITIN CARBOXYL-TERMINAL HYDROLASE"/>
    <property type="match status" value="1"/>
</dbReference>
<dbReference type="InterPro" id="IPR018200">
    <property type="entry name" value="USP_CS"/>
</dbReference>
<feature type="compositionally biased region" description="Basic and acidic residues" evidence="8">
    <location>
        <begin position="1"/>
        <end position="12"/>
    </location>
</feature>
<dbReference type="PROSITE" id="PS00972">
    <property type="entry name" value="USP_1"/>
    <property type="match status" value="1"/>
</dbReference>
<organism evidence="11 12">
    <name type="scientific">Coniochaeta pulveracea</name>
    <dbReference type="NCBI Taxonomy" id="177199"/>
    <lineage>
        <taxon>Eukaryota</taxon>
        <taxon>Fungi</taxon>
        <taxon>Dikarya</taxon>
        <taxon>Ascomycota</taxon>
        <taxon>Pezizomycotina</taxon>
        <taxon>Sordariomycetes</taxon>
        <taxon>Sordariomycetidae</taxon>
        <taxon>Coniochaetales</taxon>
        <taxon>Coniochaetaceae</taxon>
        <taxon>Coniochaeta</taxon>
    </lineage>
</organism>
<dbReference type="PANTHER" id="PTHR21646">
    <property type="entry name" value="UBIQUITIN CARBOXYL-TERMINAL HYDROLASE"/>
    <property type="match status" value="1"/>
</dbReference>
<dbReference type="Gene3D" id="3.90.70.10">
    <property type="entry name" value="Cysteine proteinases"/>
    <property type="match status" value="2"/>
</dbReference>
<feature type="region of interest" description="Disordered" evidence="8">
    <location>
        <begin position="1"/>
        <end position="67"/>
    </location>
</feature>
<feature type="domain" description="USP" evidence="9">
    <location>
        <begin position="425"/>
        <end position="1245"/>
    </location>
</feature>
<dbReference type="Pfam" id="PF06337">
    <property type="entry name" value="DUSP"/>
    <property type="match status" value="1"/>
</dbReference>
<reference evidence="11 12" key="1">
    <citation type="submission" date="2018-08" db="EMBL/GenBank/DDBJ databases">
        <title>Draft genome of the lignicolous fungus Coniochaeta pulveracea.</title>
        <authorList>
            <person name="Borstlap C.J."/>
            <person name="De Witt R.N."/>
            <person name="Botha A."/>
            <person name="Volschenk H."/>
        </authorList>
    </citation>
    <scope>NUCLEOTIDE SEQUENCE [LARGE SCALE GENOMIC DNA]</scope>
    <source>
        <strain evidence="11 12">CAB683</strain>
    </source>
</reference>
<feature type="region of interest" description="Disordered" evidence="8">
    <location>
        <begin position="1500"/>
        <end position="1519"/>
    </location>
</feature>
<evidence type="ECO:0000313" key="12">
    <source>
        <dbReference type="Proteomes" id="UP000275385"/>
    </source>
</evidence>
<dbReference type="Proteomes" id="UP000275385">
    <property type="component" value="Unassembled WGS sequence"/>
</dbReference>
<evidence type="ECO:0000256" key="8">
    <source>
        <dbReference type="SAM" id="MobiDB-lite"/>
    </source>
</evidence>
<feature type="region of interest" description="Disordered" evidence="8">
    <location>
        <begin position="1264"/>
        <end position="1301"/>
    </location>
</feature>
<dbReference type="CDD" id="cd02674">
    <property type="entry name" value="Peptidase_C19R"/>
    <property type="match status" value="1"/>
</dbReference>
<dbReference type="EMBL" id="QVQW01000033">
    <property type="protein sequence ID" value="RKU44223.1"/>
    <property type="molecule type" value="Genomic_DNA"/>
</dbReference>
<comment type="catalytic activity">
    <reaction evidence="1">
        <text>Thiol-dependent hydrolysis of ester, thioester, amide, peptide and isopeptide bonds formed by the C-terminal Gly of ubiquitin (a 76-residue protein attached to proteins as an intracellular targeting signal).</text>
        <dbReference type="EC" id="3.4.19.12"/>
    </reaction>
</comment>
<dbReference type="GO" id="GO:0006508">
    <property type="term" value="P:proteolysis"/>
    <property type="evidence" value="ECO:0007669"/>
    <property type="project" value="UniProtKB-KW"/>
</dbReference>
<dbReference type="PROSITE" id="PS50235">
    <property type="entry name" value="USP_3"/>
    <property type="match status" value="1"/>
</dbReference>
<dbReference type="GO" id="GO:0004843">
    <property type="term" value="F:cysteine-type deubiquitinase activity"/>
    <property type="evidence" value="ECO:0007669"/>
    <property type="project" value="UniProtKB-EC"/>
</dbReference>
<keyword evidence="4" id="KW-0645">Protease</keyword>
<gene>
    <name evidence="11" type="primary">UBP12</name>
    <name evidence="11" type="ORF">DL546_004943</name>
</gene>
<comment type="similarity">
    <text evidence="2">Belongs to the peptidase C19 family.</text>
</comment>
<feature type="domain" description="DUSP" evidence="10">
    <location>
        <begin position="69"/>
        <end position="189"/>
    </location>
</feature>
<evidence type="ECO:0000259" key="9">
    <source>
        <dbReference type="PROSITE" id="PS50235"/>
    </source>
</evidence>
<keyword evidence="12" id="KW-1185">Reference proteome</keyword>
<dbReference type="EC" id="3.4.19.12" evidence="3"/>
<evidence type="ECO:0000313" key="11">
    <source>
        <dbReference type="EMBL" id="RKU44223.1"/>
    </source>
</evidence>
<evidence type="ECO:0000256" key="1">
    <source>
        <dbReference type="ARBA" id="ARBA00000707"/>
    </source>
</evidence>
<keyword evidence="6" id="KW-0378">Hydrolase</keyword>
<proteinExistence type="inferred from homology"/>
<dbReference type="InterPro" id="IPR006615">
    <property type="entry name" value="Pept_C19_DUSP"/>
</dbReference>
<feature type="compositionally biased region" description="Low complexity" evidence="8">
    <location>
        <begin position="39"/>
        <end position="50"/>
    </location>
</feature>
<evidence type="ECO:0000259" key="10">
    <source>
        <dbReference type="PROSITE" id="PS51283"/>
    </source>
</evidence>
<evidence type="ECO:0000256" key="7">
    <source>
        <dbReference type="ARBA" id="ARBA00022807"/>
    </source>
</evidence>
<dbReference type="InterPro" id="IPR001394">
    <property type="entry name" value="Peptidase_C19_UCH"/>
</dbReference>
<dbReference type="SUPFAM" id="SSF54001">
    <property type="entry name" value="Cysteine proteinases"/>
    <property type="match status" value="1"/>
</dbReference>
<dbReference type="SUPFAM" id="SSF143791">
    <property type="entry name" value="DUSP-like"/>
    <property type="match status" value="1"/>
</dbReference>
<evidence type="ECO:0000256" key="6">
    <source>
        <dbReference type="ARBA" id="ARBA00022801"/>
    </source>
</evidence>
<feature type="compositionally biased region" description="Basic and acidic residues" evidence="8">
    <location>
        <begin position="113"/>
        <end position="123"/>
    </location>
</feature>
<dbReference type="STRING" id="177199.A0A420Y8N6"/>
<evidence type="ECO:0000256" key="5">
    <source>
        <dbReference type="ARBA" id="ARBA00022786"/>
    </source>
</evidence>
<name>A0A420Y8N6_9PEZI</name>
<sequence length="1519" mass="167266">MEGQDDTDKREEDVDMITLPTESQAALSSAQGNGASESTTAARGATTNGASKPASTTDGQSLPIRTDIPPISQQIKTIEALVKAFGEKIPDEGDIVYLVSRTWLNKAMSLGADDPKSASKETPDGDLGPVDNSDIIQTVIRDADGSPFVKLKPGMGMEHFELFPKDAWDLVMEWHGLADGQYPIVRTAHNTNMDSYSLPNIQFEFHPPVFTIHRLWSAHSPIPIEQDFKQQNPSPPVVVHSSSYKYHDFLKRAKELARVPLDRKVRLWKVIQTLPTDGAGAEHPGGLSTPPDSPGLRNETTGAWPHLLVEVSDFVKLEKEVERDLVDAPDTTAHAKYNGSRSLATVNLTVDTVLVIDESVDARDHVSTYVPSRSASKEKGSAARGNSSTVTTKNTGSGRNSPAPGAMTRGRAGQHQRSGRTIGCVGLQNLGNTCYMNSALQCVRSVEELTKYFLTHEADKEINPDNPLSHNGEVAKAYGRLLDEIYRDPAPSSVAPRYFKNVIGRYAPAFSGYGQQDSQEFLGFLLDGLQEDLSRVKKKPYIPKPDSTDEMIGNPAAIREMADQVWDITKKRDDSVIADLFTGLYQSTLVCPVCDKVSITFDPFTNLTLPLPVANLWTTSRLRYYPLNDAPVELDVDLDKNSSIKTLKQFVSERVGVPVERLFAAEVFRNKFFKLYEDLSTVNEEIHHNDIPAVFELEAMPTNVPFTKRERKQHKVKSLLDGNEPTPAVWEDPASERLLVPVVHRVFDENRCKKLAETDQIPAHVIVLTVEEARSEDIIRRKVLEKVATFSTWKGLHTGPNTEETNDHESASTSSDAGSNVVAESVEGEDELVDVTMGGADSKAPAADASENPKLLRKFNSKRPKWIDPREFLAPELQNLFELHYFRGSTTVPCGWSEVTEDAVFPTLSSRLPEVPSDMEMTSPADSWEGSEDSADADAASLRSQPTAATRMVSESSSSDDEDIPAVKPVATRSRPAGRTVRGGKRSGPAKTYSRKDARKLAKASKQARKSQGSYYERSIESNEQEEDGVTDGGPLIRLGEGLVVDWSFGAYEAMFGGAIPEDERGTATWRDMEHVEDKSLGHSRKQREQQRKRGITLDDCLAEFEKEEILSEQDTWYCPRCKEHRRASKKFDLWKTPDILAVHLKRFSSAGYRREKLDLLVDFPVEGLDLTERVIDKGDGKKEIYDLIAVDDHWGGLGGGHYTAFAKNFIDGEWYEYNDTSVSKQKDVSRVVTKAAYLLFYRRRSDAPLGGPRFKEIFDAYDQQTHHSEESDSGEGQRLGQGSGSQRGSPNASTGVDRTVLNGNRGLASAQSNGAGNFGNANDTTEYSPLYKSLDMDDALENTDHDADDYQMSGMNQWQADDVRPSIERDEGIDMGDWDFTQGRTGRGPLIQQGWDFSAINGGLARSEANGGSDVDSVTAHGDDGSSIIDDMVDEEAQYAKIDIGAPYPRHVSTMVDVAEAPPPYEEVGLSITADDITGVVGADMDGIKDGPVTEIHLDDADEVRDVQLGGGGQTKTN</sequence>
<dbReference type="PROSITE" id="PS00973">
    <property type="entry name" value="USP_2"/>
    <property type="match status" value="1"/>
</dbReference>
<dbReference type="InterPro" id="IPR035927">
    <property type="entry name" value="DUSP-like_sf"/>
</dbReference>
<feature type="compositionally biased region" description="Polar residues" evidence="8">
    <location>
        <begin position="384"/>
        <end position="400"/>
    </location>
</feature>
<feature type="region of interest" description="Disordered" evidence="8">
    <location>
        <begin position="366"/>
        <end position="418"/>
    </location>
</feature>
<dbReference type="GO" id="GO:0016579">
    <property type="term" value="P:protein deubiquitination"/>
    <property type="evidence" value="ECO:0007669"/>
    <property type="project" value="InterPro"/>
</dbReference>
<dbReference type="PROSITE" id="PS51283">
    <property type="entry name" value="DUSP"/>
    <property type="match status" value="1"/>
</dbReference>